<evidence type="ECO:0000313" key="2">
    <source>
        <dbReference type="Proteomes" id="UP000789702"/>
    </source>
</evidence>
<evidence type="ECO:0000313" key="1">
    <source>
        <dbReference type="EMBL" id="CAG8537594.1"/>
    </source>
</evidence>
<accession>A0ACA9LMA4</accession>
<gene>
    <name evidence="1" type="ORF">DHETER_LOCUS4655</name>
</gene>
<sequence>MPHLTSCQKKARKAYEAKAHKHNANNSEAENFDGIGNLSVCDEVIEDNNIANTAQQYNHNSDNTEYYNNDDNLSAHNEPIKNDNTENIIKKLQDASENEDQLEEVDEDKEDIGGLLENEIELCNLYKKIPAAFENLALDIKKENVNSKIWVHLSSIRFYLQLVKNNHQKMKASKIIADAARKEVYHARCIHSWAYEYIMTY</sequence>
<comment type="caution">
    <text evidence="1">The sequence shown here is derived from an EMBL/GenBank/DDBJ whole genome shotgun (WGS) entry which is preliminary data.</text>
</comment>
<dbReference type="EMBL" id="CAJVPU010004755">
    <property type="protein sequence ID" value="CAG8537594.1"/>
    <property type="molecule type" value="Genomic_DNA"/>
</dbReference>
<keyword evidence="2" id="KW-1185">Reference proteome</keyword>
<protein>
    <submittedName>
        <fullName evidence="1">3312_t:CDS:1</fullName>
    </submittedName>
</protein>
<proteinExistence type="predicted"/>
<name>A0ACA9LMA4_9GLOM</name>
<organism evidence="1 2">
    <name type="scientific">Dentiscutata heterogama</name>
    <dbReference type="NCBI Taxonomy" id="1316150"/>
    <lineage>
        <taxon>Eukaryota</taxon>
        <taxon>Fungi</taxon>
        <taxon>Fungi incertae sedis</taxon>
        <taxon>Mucoromycota</taxon>
        <taxon>Glomeromycotina</taxon>
        <taxon>Glomeromycetes</taxon>
        <taxon>Diversisporales</taxon>
        <taxon>Gigasporaceae</taxon>
        <taxon>Dentiscutata</taxon>
    </lineage>
</organism>
<reference evidence="1" key="1">
    <citation type="submission" date="2021-06" db="EMBL/GenBank/DDBJ databases">
        <authorList>
            <person name="Kallberg Y."/>
            <person name="Tangrot J."/>
            <person name="Rosling A."/>
        </authorList>
    </citation>
    <scope>NUCLEOTIDE SEQUENCE</scope>
    <source>
        <strain evidence="1">IL203A</strain>
    </source>
</reference>
<dbReference type="Proteomes" id="UP000789702">
    <property type="component" value="Unassembled WGS sequence"/>
</dbReference>